<name>A0A3B0R511_9ZZZZ</name>
<gene>
    <name evidence="1" type="ORF">MNBD_ALPHA06-459</name>
</gene>
<dbReference type="GO" id="GO:0019867">
    <property type="term" value="C:outer membrane"/>
    <property type="evidence" value="ECO:0007669"/>
    <property type="project" value="InterPro"/>
</dbReference>
<dbReference type="PROSITE" id="PS51257">
    <property type="entry name" value="PROKAR_LIPOPROTEIN"/>
    <property type="match status" value="1"/>
</dbReference>
<reference evidence="1" key="1">
    <citation type="submission" date="2018-06" db="EMBL/GenBank/DDBJ databases">
        <authorList>
            <person name="Zhirakovskaya E."/>
        </authorList>
    </citation>
    <scope>NUCLEOTIDE SEQUENCE</scope>
</reference>
<dbReference type="InterPro" id="IPR007485">
    <property type="entry name" value="LPS_assembly_LptE"/>
</dbReference>
<dbReference type="AlphaFoldDB" id="A0A3B0R511"/>
<sequence length="166" mass="18192">MKNLILPVLLLCFPALVSCAGFSPVYAENSAARKMFPQISMPSIAGKNGFLLSQEMQDRGGIHIGESAKYVLRINLTPSRVGFAVRADSVSRRFEIQMDAYWVLYDERGTVLTSMDARSSTAFDSPSNPYTAQVAEQDAEARAVAVLADAILDQLGFYFAKQADNK</sequence>
<dbReference type="Pfam" id="PF04390">
    <property type="entry name" value="LptE"/>
    <property type="match status" value="1"/>
</dbReference>
<evidence type="ECO:0000313" key="1">
    <source>
        <dbReference type="EMBL" id="VAV88330.1"/>
    </source>
</evidence>
<accession>A0A3B0R511</accession>
<protein>
    <recommendedName>
        <fullName evidence="2">Lipoprotein</fullName>
    </recommendedName>
</protein>
<dbReference type="EMBL" id="UOEE01000061">
    <property type="protein sequence ID" value="VAV88330.1"/>
    <property type="molecule type" value="Genomic_DNA"/>
</dbReference>
<dbReference type="GO" id="GO:0043165">
    <property type="term" value="P:Gram-negative-bacterium-type cell outer membrane assembly"/>
    <property type="evidence" value="ECO:0007669"/>
    <property type="project" value="InterPro"/>
</dbReference>
<evidence type="ECO:0008006" key="2">
    <source>
        <dbReference type="Google" id="ProtNLM"/>
    </source>
</evidence>
<organism evidence="1">
    <name type="scientific">hydrothermal vent metagenome</name>
    <dbReference type="NCBI Taxonomy" id="652676"/>
    <lineage>
        <taxon>unclassified sequences</taxon>
        <taxon>metagenomes</taxon>
        <taxon>ecological metagenomes</taxon>
    </lineage>
</organism>
<proteinExistence type="predicted"/>
<dbReference type="Gene3D" id="3.30.160.150">
    <property type="entry name" value="Lipoprotein like domain"/>
    <property type="match status" value="1"/>
</dbReference>